<reference evidence="6 7" key="1">
    <citation type="submission" date="2021-01" db="EMBL/GenBank/DDBJ databases">
        <title>Carboxyliciviraga sp.nov., isolated from coastal sediments.</title>
        <authorList>
            <person name="Lu D."/>
            <person name="Zhang T."/>
        </authorList>
    </citation>
    <scope>NUCLEOTIDE SEQUENCE [LARGE SCALE GENOMIC DNA]</scope>
    <source>
        <strain evidence="6 7">N1Y132</strain>
    </source>
</reference>
<dbReference type="InterPro" id="IPR000595">
    <property type="entry name" value="cNMP-bd_dom"/>
</dbReference>
<evidence type="ECO:0000256" key="3">
    <source>
        <dbReference type="ARBA" id="ARBA00023163"/>
    </source>
</evidence>
<dbReference type="SMART" id="SM00419">
    <property type="entry name" value="HTH_CRP"/>
    <property type="match status" value="1"/>
</dbReference>
<dbReference type="CDD" id="cd00038">
    <property type="entry name" value="CAP_ED"/>
    <property type="match status" value="1"/>
</dbReference>
<dbReference type="SMART" id="SM00100">
    <property type="entry name" value="cNMP"/>
    <property type="match status" value="1"/>
</dbReference>
<protein>
    <submittedName>
        <fullName evidence="6">Crp/Fnr family transcriptional regulator</fullName>
    </submittedName>
</protein>
<dbReference type="InterPro" id="IPR018490">
    <property type="entry name" value="cNMP-bd_dom_sf"/>
</dbReference>
<dbReference type="Pfam" id="PF13545">
    <property type="entry name" value="HTH_Crp_2"/>
    <property type="match status" value="1"/>
</dbReference>
<dbReference type="PANTHER" id="PTHR24567:SF26">
    <property type="entry name" value="REGULATORY PROTEIN YEIL"/>
    <property type="match status" value="1"/>
</dbReference>
<dbReference type="Gene3D" id="2.60.120.10">
    <property type="entry name" value="Jelly Rolls"/>
    <property type="match status" value="1"/>
</dbReference>
<comment type="caution">
    <text evidence="6">The sequence shown here is derived from an EMBL/GenBank/DDBJ whole genome shotgun (WGS) entry which is preliminary data.</text>
</comment>
<dbReference type="SUPFAM" id="SSF51206">
    <property type="entry name" value="cAMP-binding domain-like"/>
    <property type="match status" value="1"/>
</dbReference>
<feature type="domain" description="HTH crp-type" evidence="5">
    <location>
        <begin position="167"/>
        <end position="236"/>
    </location>
</feature>
<dbReference type="InterPro" id="IPR014710">
    <property type="entry name" value="RmlC-like_jellyroll"/>
</dbReference>
<dbReference type="Pfam" id="PF00027">
    <property type="entry name" value="cNMP_binding"/>
    <property type="match status" value="1"/>
</dbReference>
<feature type="domain" description="Cyclic nucleotide-binding" evidence="4">
    <location>
        <begin position="33"/>
        <end position="132"/>
    </location>
</feature>
<dbReference type="InterPro" id="IPR050397">
    <property type="entry name" value="Env_Response_Regulators"/>
</dbReference>
<keyword evidence="1" id="KW-0805">Transcription regulation</keyword>
<sequence length="245" mass="27926">MLFLVFHTSQKNQMSITRDISNDCSLCHVKFNGFETLNEDELNAFKESHCKVVYQKGETITKEGTRCNNIICIKKGYAKLFIKGLEKKNIIIKVLKEGDFIVSPGLFTDDLNHFSVSAITEVDTCLISIEAFTSAFRNNNRFAEQILQLNHHITQDLYNQLINFSHKKMTGRIASTIIYLSEKIYNSKNFHTTLSRQDIADLSSVSKESLIRVLKDFKESNIIAINGNHIEINSSKTLHDICRVG</sequence>
<dbReference type="InterPro" id="IPR036388">
    <property type="entry name" value="WH-like_DNA-bd_sf"/>
</dbReference>
<accession>A0ABS1HNL9</accession>
<evidence type="ECO:0000256" key="1">
    <source>
        <dbReference type="ARBA" id="ARBA00023015"/>
    </source>
</evidence>
<dbReference type="InterPro" id="IPR012318">
    <property type="entry name" value="HTH_CRP"/>
</dbReference>
<keyword evidence="7" id="KW-1185">Reference proteome</keyword>
<dbReference type="InterPro" id="IPR036390">
    <property type="entry name" value="WH_DNA-bd_sf"/>
</dbReference>
<dbReference type="Proteomes" id="UP000605676">
    <property type="component" value="Unassembled WGS sequence"/>
</dbReference>
<evidence type="ECO:0000256" key="2">
    <source>
        <dbReference type="ARBA" id="ARBA00023125"/>
    </source>
</evidence>
<dbReference type="PROSITE" id="PS51063">
    <property type="entry name" value="HTH_CRP_2"/>
    <property type="match status" value="1"/>
</dbReference>
<dbReference type="EMBL" id="JAENRR010000054">
    <property type="protein sequence ID" value="MBK3519127.1"/>
    <property type="molecule type" value="Genomic_DNA"/>
</dbReference>
<dbReference type="SUPFAM" id="SSF46785">
    <property type="entry name" value="Winged helix' DNA-binding domain"/>
    <property type="match status" value="1"/>
</dbReference>
<keyword evidence="2" id="KW-0238">DNA-binding</keyword>
<organism evidence="6 7">
    <name type="scientific">Carboxylicivirga marina</name>
    <dbReference type="NCBI Taxonomy" id="2800988"/>
    <lineage>
        <taxon>Bacteria</taxon>
        <taxon>Pseudomonadati</taxon>
        <taxon>Bacteroidota</taxon>
        <taxon>Bacteroidia</taxon>
        <taxon>Marinilabiliales</taxon>
        <taxon>Marinilabiliaceae</taxon>
        <taxon>Carboxylicivirga</taxon>
    </lineage>
</organism>
<name>A0ABS1HNL9_9BACT</name>
<dbReference type="PANTHER" id="PTHR24567">
    <property type="entry name" value="CRP FAMILY TRANSCRIPTIONAL REGULATORY PROTEIN"/>
    <property type="match status" value="1"/>
</dbReference>
<proteinExistence type="predicted"/>
<dbReference type="CDD" id="cd00092">
    <property type="entry name" value="HTH_CRP"/>
    <property type="match status" value="1"/>
</dbReference>
<evidence type="ECO:0000259" key="4">
    <source>
        <dbReference type="PROSITE" id="PS50042"/>
    </source>
</evidence>
<dbReference type="PROSITE" id="PS50042">
    <property type="entry name" value="CNMP_BINDING_3"/>
    <property type="match status" value="1"/>
</dbReference>
<dbReference type="Gene3D" id="1.10.10.10">
    <property type="entry name" value="Winged helix-like DNA-binding domain superfamily/Winged helix DNA-binding domain"/>
    <property type="match status" value="1"/>
</dbReference>
<keyword evidence="3" id="KW-0804">Transcription</keyword>
<evidence type="ECO:0000313" key="7">
    <source>
        <dbReference type="Proteomes" id="UP000605676"/>
    </source>
</evidence>
<dbReference type="RefSeq" id="WP_200466348.1">
    <property type="nucleotide sequence ID" value="NZ_JAENRR010000054.1"/>
</dbReference>
<evidence type="ECO:0000259" key="5">
    <source>
        <dbReference type="PROSITE" id="PS51063"/>
    </source>
</evidence>
<evidence type="ECO:0000313" key="6">
    <source>
        <dbReference type="EMBL" id="MBK3519127.1"/>
    </source>
</evidence>
<gene>
    <name evidence="6" type="ORF">JIV24_17395</name>
</gene>